<dbReference type="Proteomes" id="UP000250043">
    <property type="component" value="Unassembled WGS sequence"/>
</dbReference>
<gene>
    <name evidence="2" type="ORF">OBBRIDRAFT_374034</name>
</gene>
<dbReference type="AlphaFoldDB" id="A0A8E2AT81"/>
<evidence type="ECO:0000313" key="2">
    <source>
        <dbReference type="EMBL" id="OCH84825.1"/>
    </source>
</evidence>
<keyword evidence="1" id="KW-0472">Membrane</keyword>
<accession>A0A8E2AT81</accession>
<proteinExistence type="predicted"/>
<evidence type="ECO:0000313" key="3">
    <source>
        <dbReference type="Proteomes" id="UP000250043"/>
    </source>
</evidence>
<name>A0A8E2AT81_9APHY</name>
<protein>
    <submittedName>
        <fullName evidence="2">Uncharacterized protein</fullName>
    </submittedName>
</protein>
<evidence type="ECO:0000256" key="1">
    <source>
        <dbReference type="SAM" id="Phobius"/>
    </source>
</evidence>
<keyword evidence="1" id="KW-0812">Transmembrane</keyword>
<feature type="transmembrane region" description="Helical" evidence="1">
    <location>
        <begin position="30"/>
        <end position="52"/>
    </location>
</feature>
<organism evidence="2 3">
    <name type="scientific">Obba rivulosa</name>
    <dbReference type="NCBI Taxonomy" id="1052685"/>
    <lineage>
        <taxon>Eukaryota</taxon>
        <taxon>Fungi</taxon>
        <taxon>Dikarya</taxon>
        <taxon>Basidiomycota</taxon>
        <taxon>Agaricomycotina</taxon>
        <taxon>Agaricomycetes</taxon>
        <taxon>Polyporales</taxon>
        <taxon>Gelatoporiaceae</taxon>
        <taxon>Obba</taxon>
    </lineage>
</organism>
<keyword evidence="1" id="KW-1133">Transmembrane helix</keyword>
<reference evidence="2 3" key="1">
    <citation type="submission" date="2016-07" db="EMBL/GenBank/DDBJ databases">
        <title>Draft genome of the white-rot fungus Obba rivulosa 3A-2.</title>
        <authorList>
            <consortium name="DOE Joint Genome Institute"/>
            <person name="Miettinen O."/>
            <person name="Riley R."/>
            <person name="Acob R."/>
            <person name="Barry K."/>
            <person name="Cullen D."/>
            <person name="De Vries R."/>
            <person name="Hainaut M."/>
            <person name="Hatakka A."/>
            <person name="Henrissat B."/>
            <person name="Hilden K."/>
            <person name="Kuo R."/>
            <person name="Labutti K."/>
            <person name="Lipzen A."/>
            <person name="Makela M.R."/>
            <person name="Sandor L."/>
            <person name="Spatafora J.W."/>
            <person name="Grigoriev I.V."/>
            <person name="Hibbett D.S."/>
        </authorList>
    </citation>
    <scope>NUCLEOTIDE SEQUENCE [LARGE SCALE GENOMIC DNA]</scope>
    <source>
        <strain evidence="2 3">3A-2</strain>
    </source>
</reference>
<sequence length="157" mass="17880">MSNRCALVARVMCEGLREDGKTCGVCCVSLWNTILTMYLVYWSLLPTGSYILQRMQEKPVNRLTPLTTSPLTSHHHPMKRLWNRPLERYLGSRQTRSAKTHSDEEKHLLWWISPVEECCVRECIIYADLPSNAAYLCTIPRTSVPCGCCAVPMTSDS</sequence>
<keyword evidence="3" id="KW-1185">Reference proteome</keyword>
<dbReference type="EMBL" id="KV722630">
    <property type="protein sequence ID" value="OCH84825.1"/>
    <property type="molecule type" value="Genomic_DNA"/>
</dbReference>